<accession>A0ABQ4TK79</accession>
<gene>
    <name evidence="2" type="ORF">EKPJFOCH_2234</name>
</gene>
<organism evidence="2 3">
    <name type="scientific">Methylobacterium thuringiense</name>
    <dbReference type="NCBI Taxonomy" id="1003091"/>
    <lineage>
        <taxon>Bacteria</taxon>
        <taxon>Pseudomonadati</taxon>
        <taxon>Pseudomonadota</taxon>
        <taxon>Alphaproteobacteria</taxon>
        <taxon>Hyphomicrobiales</taxon>
        <taxon>Methylobacteriaceae</taxon>
        <taxon>Methylobacterium</taxon>
    </lineage>
</organism>
<proteinExistence type="predicted"/>
<protein>
    <submittedName>
        <fullName evidence="2">Uncharacterized protein</fullName>
    </submittedName>
</protein>
<evidence type="ECO:0000313" key="2">
    <source>
        <dbReference type="EMBL" id="GJE55739.1"/>
    </source>
</evidence>
<dbReference type="RefSeq" id="WP_147817741.1">
    <property type="nucleotide sequence ID" value="NZ_BPRA01000009.1"/>
</dbReference>
<name>A0ABQ4TK79_9HYPH</name>
<keyword evidence="3" id="KW-1185">Reference proteome</keyword>
<reference evidence="2" key="2">
    <citation type="submission" date="2021-08" db="EMBL/GenBank/DDBJ databases">
        <authorList>
            <person name="Tani A."/>
            <person name="Ola A."/>
            <person name="Ogura Y."/>
            <person name="Katsura K."/>
            <person name="Hayashi T."/>
        </authorList>
    </citation>
    <scope>NUCLEOTIDE SEQUENCE</scope>
    <source>
        <strain evidence="2">DSM 23674</strain>
    </source>
</reference>
<feature type="chain" id="PRO_5046262789" evidence="1">
    <location>
        <begin position="21"/>
        <end position="151"/>
    </location>
</feature>
<comment type="caution">
    <text evidence="2">The sequence shown here is derived from an EMBL/GenBank/DDBJ whole genome shotgun (WGS) entry which is preliminary data.</text>
</comment>
<evidence type="ECO:0000256" key="1">
    <source>
        <dbReference type="SAM" id="SignalP"/>
    </source>
</evidence>
<dbReference type="EMBL" id="BPRA01000009">
    <property type="protein sequence ID" value="GJE55739.1"/>
    <property type="molecule type" value="Genomic_DNA"/>
</dbReference>
<sequence>MRAATLILTGLLVVPATLQAAARPVWTTGTFVYADLCTDPSAHRLEGRRVTVRRSPNGNGVLYEAAAGTAVTPVPAEVLSIDDGTREIAFTVESEAGPVRFQGIAAADVLAGTLSDGSGDRPLRLRRVLRSHEREACQAMPQDPDTTASTN</sequence>
<keyword evidence="1" id="KW-0732">Signal</keyword>
<reference evidence="2" key="1">
    <citation type="journal article" date="2021" name="Front. Microbiol.">
        <title>Comprehensive Comparative Genomics and Phenotyping of Methylobacterium Species.</title>
        <authorList>
            <person name="Alessa O."/>
            <person name="Ogura Y."/>
            <person name="Fujitani Y."/>
            <person name="Takami H."/>
            <person name="Hayashi T."/>
            <person name="Sahin N."/>
            <person name="Tani A."/>
        </authorList>
    </citation>
    <scope>NUCLEOTIDE SEQUENCE</scope>
    <source>
        <strain evidence="2">DSM 23674</strain>
    </source>
</reference>
<dbReference type="Proteomes" id="UP001055101">
    <property type="component" value="Unassembled WGS sequence"/>
</dbReference>
<feature type="signal peptide" evidence="1">
    <location>
        <begin position="1"/>
        <end position="20"/>
    </location>
</feature>
<evidence type="ECO:0000313" key="3">
    <source>
        <dbReference type="Proteomes" id="UP001055101"/>
    </source>
</evidence>